<organism evidence="2 3">
    <name type="scientific">Dawidia soli</name>
    <dbReference type="NCBI Taxonomy" id="2782352"/>
    <lineage>
        <taxon>Bacteria</taxon>
        <taxon>Pseudomonadati</taxon>
        <taxon>Bacteroidota</taxon>
        <taxon>Cytophagia</taxon>
        <taxon>Cytophagales</taxon>
        <taxon>Chryseotaleaceae</taxon>
        <taxon>Dawidia</taxon>
    </lineage>
</organism>
<dbReference type="Gene3D" id="3.40.50.410">
    <property type="entry name" value="von Willebrand factor, type A domain"/>
    <property type="match status" value="1"/>
</dbReference>
<dbReference type="PANTHER" id="PTHR33608:SF6">
    <property type="entry name" value="BLL2464 PROTEIN"/>
    <property type="match status" value="1"/>
</dbReference>
<dbReference type="InterPro" id="IPR002881">
    <property type="entry name" value="DUF58"/>
</dbReference>
<evidence type="ECO:0000313" key="2">
    <source>
        <dbReference type="EMBL" id="MBT1687909.1"/>
    </source>
</evidence>
<dbReference type="Pfam" id="PF01882">
    <property type="entry name" value="DUF58"/>
    <property type="match status" value="1"/>
</dbReference>
<evidence type="ECO:0000259" key="1">
    <source>
        <dbReference type="SMART" id="SM00327"/>
    </source>
</evidence>
<dbReference type="SUPFAM" id="SSF53300">
    <property type="entry name" value="vWA-like"/>
    <property type="match status" value="1"/>
</dbReference>
<feature type="domain" description="VWFA" evidence="1">
    <location>
        <begin position="74"/>
        <end position="241"/>
    </location>
</feature>
<reference evidence="2 3" key="1">
    <citation type="submission" date="2021-05" db="EMBL/GenBank/DDBJ databases">
        <title>A Polyphasic approach of four new species of the genus Ohtaekwangia: Ohtaekwangia histidinii sp. nov., Ohtaekwangia cretensis sp. nov., Ohtaekwangia indiensis sp. nov., Ohtaekwangia reichenbachii sp. nov. from diverse environment.</title>
        <authorList>
            <person name="Octaviana S."/>
        </authorList>
    </citation>
    <scope>NUCLEOTIDE SEQUENCE [LARGE SCALE GENOMIC DNA]</scope>
    <source>
        <strain evidence="2 3">PWU37</strain>
    </source>
</reference>
<dbReference type="EMBL" id="JAHESC010000021">
    <property type="protein sequence ID" value="MBT1687909.1"/>
    <property type="molecule type" value="Genomic_DNA"/>
</dbReference>
<dbReference type="InterPro" id="IPR002035">
    <property type="entry name" value="VWF_A"/>
</dbReference>
<comment type="caution">
    <text evidence="2">The sequence shown here is derived from an EMBL/GenBank/DDBJ whole genome shotgun (WGS) entry which is preliminary data.</text>
</comment>
<name>A0AAP2D9P5_9BACT</name>
<dbReference type="SMART" id="SM00327">
    <property type="entry name" value="VWA"/>
    <property type="match status" value="1"/>
</dbReference>
<gene>
    <name evidence="2" type="ORF">KK078_15170</name>
</gene>
<protein>
    <submittedName>
        <fullName evidence="2">DUF58 domain-containing protein</fullName>
    </submittedName>
</protein>
<proteinExistence type="predicted"/>
<dbReference type="Proteomes" id="UP001319180">
    <property type="component" value="Unassembled WGS sequence"/>
</dbReference>
<evidence type="ECO:0000313" key="3">
    <source>
        <dbReference type="Proteomes" id="UP001319180"/>
    </source>
</evidence>
<accession>A0AAP2D9P5</accession>
<dbReference type="AlphaFoldDB" id="A0AAP2D9P5"/>
<sequence>MKDLLKKLRRYEIQIRKAINSQMKGDFHSVFKGSGLEFDDVRPYQYGDDIRTIDWSVSAKGHGTFVKTFKEEKEQTVFFILDVSASEDIGSPGRTKVDIGKEICGVLALSAVKESGHVGLICYSDIKERFIKPTKGQSQAYEIISALSNLKPLSTGTNLSKAISFALNAIRRRSVVILISDFIDEGYEDNLKALARRHDLVVIHISDKRETGLPKLGIIPVLDKETQRTVWINTSFGDFREKIIRHHTERKATLEKFSRKHEINFITLDTDEDYVPKLLRLFKVRNKSMKTT</sequence>
<dbReference type="RefSeq" id="WP_254091138.1">
    <property type="nucleotide sequence ID" value="NZ_JAHESC010000021.1"/>
</dbReference>
<dbReference type="CDD" id="cd00198">
    <property type="entry name" value="vWFA"/>
    <property type="match status" value="1"/>
</dbReference>
<dbReference type="PANTHER" id="PTHR33608">
    <property type="entry name" value="BLL2464 PROTEIN"/>
    <property type="match status" value="1"/>
</dbReference>
<dbReference type="InterPro" id="IPR036465">
    <property type="entry name" value="vWFA_dom_sf"/>
</dbReference>
<keyword evidence="3" id="KW-1185">Reference proteome</keyword>